<evidence type="ECO:0000313" key="7">
    <source>
        <dbReference type="EMBL" id="BBH23456.1"/>
    </source>
</evidence>
<dbReference type="InterPro" id="IPR036271">
    <property type="entry name" value="Tet_transcr_reg_TetR-rel_C_sf"/>
</dbReference>
<sequence>MIIIASMNQPTQRDLRKTQLLEIAVERFAKYGYQNTKISDIVNQAGVAQGTFYWYFKSKEVVALEIIQSGRERLLEVIRKGYRSEGGSVQDMVTGSQRLLADIFRFAQENRYFMELLLTGNGEEEAIRNAFRETRIEMEEAFKSNIERAMELGMLPDTIDLHMRAALLVSLIEGIVARWLFGPVPPNSDLAERTVEQMAAETVRFEFFGLLGI</sequence>
<dbReference type="PRINTS" id="PR00455">
    <property type="entry name" value="HTHTETR"/>
</dbReference>
<reference evidence="7 8" key="1">
    <citation type="submission" date="2018-11" db="EMBL/GenBank/DDBJ databases">
        <title>Complete genome sequence of Paenibacillus baekrokdamisoli strain KCTC 33723.</title>
        <authorList>
            <person name="Kang S.W."/>
            <person name="Lee K.C."/>
            <person name="Kim K.K."/>
            <person name="Kim J.S."/>
            <person name="Kim D.S."/>
            <person name="Ko S.H."/>
            <person name="Yang S.H."/>
            <person name="Lee J.S."/>
        </authorList>
    </citation>
    <scope>NUCLEOTIDE SEQUENCE [LARGE SCALE GENOMIC DNA]</scope>
    <source>
        <strain evidence="7 8">KCTC 33723</strain>
    </source>
</reference>
<keyword evidence="2" id="KW-0805">Transcription regulation</keyword>
<proteinExistence type="predicted"/>
<dbReference type="GO" id="GO:0003677">
    <property type="term" value="F:DNA binding"/>
    <property type="evidence" value="ECO:0007669"/>
    <property type="project" value="UniProtKB-UniRule"/>
</dbReference>
<keyword evidence="1" id="KW-0678">Repressor</keyword>
<evidence type="ECO:0000256" key="3">
    <source>
        <dbReference type="ARBA" id="ARBA00023125"/>
    </source>
</evidence>
<feature type="domain" description="HTH tetR-type" evidence="6">
    <location>
        <begin position="14"/>
        <end position="74"/>
    </location>
</feature>
<dbReference type="Pfam" id="PF00440">
    <property type="entry name" value="TetR_N"/>
    <property type="match status" value="1"/>
</dbReference>
<dbReference type="InterPro" id="IPR001647">
    <property type="entry name" value="HTH_TetR"/>
</dbReference>
<gene>
    <name evidence="7" type="ORF">Back11_48010</name>
</gene>
<keyword evidence="3 5" id="KW-0238">DNA-binding</keyword>
<evidence type="ECO:0000256" key="5">
    <source>
        <dbReference type="PROSITE-ProRule" id="PRU00335"/>
    </source>
</evidence>
<dbReference type="InterPro" id="IPR009057">
    <property type="entry name" value="Homeodomain-like_sf"/>
</dbReference>
<evidence type="ECO:0000256" key="2">
    <source>
        <dbReference type="ARBA" id="ARBA00023015"/>
    </source>
</evidence>
<dbReference type="AlphaFoldDB" id="A0A3G9IY62"/>
<dbReference type="Gene3D" id="1.10.357.10">
    <property type="entry name" value="Tetracycline Repressor, domain 2"/>
    <property type="match status" value="1"/>
</dbReference>
<dbReference type="InterPro" id="IPR050624">
    <property type="entry name" value="HTH-type_Tx_Regulator"/>
</dbReference>
<dbReference type="SUPFAM" id="SSF48498">
    <property type="entry name" value="Tetracyclin repressor-like, C-terminal domain"/>
    <property type="match status" value="1"/>
</dbReference>
<protein>
    <recommendedName>
        <fullName evidence="6">HTH tetR-type domain-containing protein</fullName>
    </recommendedName>
</protein>
<name>A0A3G9IY62_9BACL</name>
<dbReference type="PANTHER" id="PTHR43479">
    <property type="entry name" value="ACREF/ENVCD OPERON REPRESSOR-RELATED"/>
    <property type="match status" value="1"/>
</dbReference>
<evidence type="ECO:0000256" key="1">
    <source>
        <dbReference type="ARBA" id="ARBA00022491"/>
    </source>
</evidence>
<evidence type="ECO:0000259" key="6">
    <source>
        <dbReference type="PROSITE" id="PS50977"/>
    </source>
</evidence>
<organism evidence="7 8">
    <name type="scientific">Paenibacillus baekrokdamisoli</name>
    <dbReference type="NCBI Taxonomy" id="1712516"/>
    <lineage>
        <taxon>Bacteria</taxon>
        <taxon>Bacillati</taxon>
        <taxon>Bacillota</taxon>
        <taxon>Bacilli</taxon>
        <taxon>Bacillales</taxon>
        <taxon>Paenibacillaceae</taxon>
        <taxon>Paenibacillus</taxon>
    </lineage>
</organism>
<dbReference type="PROSITE" id="PS50977">
    <property type="entry name" value="HTH_TETR_2"/>
    <property type="match status" value="1"/>
</dbReference>
<keyword evidence="8" id="KW-1185">Reference proteome</keyword>
<dbReference type="EMBL" id="AP019308">
    <property type="protein sequence ID" value="BBH23456.1"/>
    <property type="molecule type" value="Genomic_DNA"/>
</dbReference>
<accession>A0A3G9IY62</accession>
<evidence type="ECO:0000313" key="8">
    <source>
        <dbReference type="Proteomes" id="UP000275368"/>
    </source>
</evidence>
<dbReference type="InterPro" id="IPR013572">
    <property type="entry name" value="Tscrpt_reg_MAATS_C"/>
</dbReference>
<dbReference type="Pfam" id="PF08361">
    <property type="entry name" value="TetR_C_2"/>
    <property type="match status" value="1"/>
</dbReference>
<dbReference type="PANTHER" id="PTHR43479:SF11">
    <property type="entry name" value="ACREF_ENVCD OPERON REPRESSOR-RELATED"/>
    <property type="match status" value="1"/>
</dbReference>
<evidence type="ECO:0000256" key="4">
    <source>
        <dbReference type="ARBA" id="ARBA00023163"/>
    </source>
</evidence>
<feature type="DNA-binding region" description="H-T-H motif" evidence="5">
    <location>
        <begin position="37"/>
        <end position="56"/>
    </location>
</feature>
<dbReference type="Proteomes" id="UP000275368">
    <property type="component" value="Chromosome"/>
</dbReference>
<dbReference type="KEGG" id="pbk:Back11_48010"/>
<dbReference type="SUPFAM" id="SSF46689">
    <property type="entry name" value="Homeodomain-like"/>
    <property type="match status" value="1"/>
</dbReference>
<keyword evidence="4" id="KW-0804">Transcription</keyword>